<dbReference type="EMBL" id="BNAT01000033">
    <property type="protein sequence ID" value="GHE49109.1"/>
    <property type="molecule type" value="Genomic_DNA"/>
</dbReference>
<reference evidence="2" key="1">
    <citation type="journal article" date="2014" name="Int. J. Syst. Evol. Microbiol.">
        <title>Complete genome sequence of Corynebacterium casei LMG S-19264T (=DSM 44701T), isolated from a smear-ripened cheese.</title>
        <authorList>
            <consortium name="US DOE Joint Genome Institute (JGI-PGF)"/>
            <person name="Walter F."/>
            <person name="Albersmeier A."/>
            <person name="Kalinowski J."/>
            <person name="Ruckert C."/>
        </authorList>
    </citation>
    <scope>NUCLEOTIDE SEQUENCE</scope>
    <source>
        <strain evidence="2">CGMCC 4.7403</strain>
    </source>
</reference>
<evidence type="ECO:0000256" key="1">
    <source>
        <dbReference type="SAM" id="MobiDB-lite"/>
    </source>
</evidence>
<dbReference type="Proteomes" id="UP000603227">
    <property type="component" value="Unassembled WGS sequence"/>
</dbReference>
<organism evidence="2 3">
    <name type="scientific">Streptomyces capitiformicae</name>
    <dbReference type="NCBI Taxonomy" id="2014920"/>
    <lineage>
        <taxon>Bacteria</taxon>
        <taxon>Bacillati</taxon>
        <taxon>Actinomycetota</taxon>
        <taxon>Actinomycetes</taxon>
        <taxon>Kitasatosporales</taxon>
        <taxon>Streptomycetaceae</taxon>
        <taxon>Streptomyces</taxon>
    </lineage>
</organism>
<dbReference type="AlphaFoldDB" id="A0A918ZEM3"/>
<name>A0A918ZEM3_9ACTN</name>
<evidence type="ECO:0000313" key="2">
    <source>
        <dbReference type="EMBL" id="GHE49109.1"/>
    </source>
</evidence>
<reference evidence="2" key="2">
    <citation type="submission" date="2020-09" db="EMBL/GenBank/DDBJ databases">
        <authorList>
            <person name="Sun Q."/>
            <person name="Zhou Y."/>
        </authorList>
    </citation>
    <scope>NUCLEOTIDE SEQUENCE</scope>
    <source>
        <strain evidence="2">CGMCC 4.7403</strain>
    </source>
</reference>
<feature type="compositionally biased region" description="Basic and acidic residues" evidence="1">
    <location>
        <begin position="1"/>
        <end position="16"/>
    </location>
</feature>
<proteinExistence type="predicted"/>
<comment type="caution">
    <text evidence="2">The sequence shown here is derived from an EMBL/GenBank/DDBJ whole genome shotgun (WGS) entry which is preliminary data.</text>
</comment>
<keyword evidence="3" id="KW-1185">Reference proteome</keyword>
<gene>
    <name evidence="2" type="ORF">GCM10017771_70400</name>
</gene>
<sequence length="113" mass="11539">MKSGEKHLLSPARHSDPGPASPEDSRELPVTRGSPRPHPPAPANTPTGPSSPAGGRRGAAPGGWDVDGTGRGGGGEMHPRLANRGRRTIVEGMEIPFVLQRCVTPRAAVGGAG</sequence>
<feature type="region of interest" description="Disordered" evidence="1">
    <location>
        <begin position="1"/>
        <end position="86"/>
    </location>
</feature>
<evidence type="ECO:0000313" key="3">
    <source>
        <dbReference type="Proteomes" id="UP000603227"/>
    </source>
</evidence>
<accession>A0A918ZEM3</accession>
<feature type="compositionally biased region" description="Low complexity" evidence="1">
    <location>
        <begin position="44"/>
        <end position="54"/>
    </location>
</feature>
<protein>
    <submittedName>
        <fullName evidence="2">Uncharacterized protein</fullName>
    </submittedName>
</protein>